<evidence type="ECO:0000313" key="2">
    <source>
        <dbReference type="Proteomes" id="UP001432322"/>
    </source>
</evidence>
<evidence type="ECO:0000313" key="1">
    <source>
        <dbReference type="EMBL" id="GMT29013.1"/>
    </source>
</evidence>
<protein>
    <submittedName>
        <fullName evidence="1">Uncharacterized protein</fullName>
    </submittedName>
</protein>
<reference evidence="1" key="1">
    <citation type="submission" date="2023-10" db="EMBL/GenBank/DDBJ databases">
        <title>Genome assembly of Pristionchus species.</title>
        <authorList>
            <person name="Yoshida K."/>
            <person name="Sommer R.J."/>
        </authorList>
    </citation>
    <scope>NUCLEOTIDE SEQUENCE</scope>
    <source>
        <strain evidence="1">RS5133</strain>
    </source>
</reference>
<sequence length="74" mass="8568">RMDDIIDIVQRVLHGTGAKGGVARFPNGCFSSNQSFEEDKPTVEYITITEVRKSRFEQLEKELESSREETNRYK</sequence>
<accession>A0AAV5WBU5</accession>
<dbReference type="AlphaFoldDB" id="A0AAV5WBU5"/>
<organism evidence="1 2">
    <name type="scientific">Pristionchus fissidentatus</name>
    <dbReference type="NCBI Taxonomy" id="1538716"/>
    <lineage>
        <taxon>Eukaryota</taxon>
        <taxon>Metazoa</taxon>
        <taxon>Ecdysozoa</taxon>
        <taxon>Nematoda</taxon>
        <taxon>Chromadorea</taxon>
        <taxon>Rhabditida</taxon>
        <taxon>Rhabditina</taxon>
        <taxon>Diplogasteromorpha</taxon>
        <taxon>Diplogasteroidea</taxon>
        <taxon>Neodiplogasteridae</taxon>
        <taxon>Pristionchus</taxon>
    </lineage>
</organism>
<dbReference type="Proteomes" id="UP001432322">
    <property type="component" value="Unassembled WGS sequence"/>
</dbReference>
<feature type="non-terminal residue" evidence="1">
    <location>
        <position position="1"/>
    </location>
</feature>
<comment type="caution">
    <text evidence="1">The sequence shown here is derived from an EMBL/GenBank/DDBJ whole genome shotgun (WGS) entry which is preliminary data.</text>
</comment>
<gene>
    <name evidence="1" type="ORF">PFISCL1PPCAC_20310</name>
</gene>
<name>A0AAV5WBU5_9BILA</name>
<keyword evidence="2" id="KW-1185">Reference proteome</keyword>
<proteinExistence type="predicted"/>
<feature type="non-terminal residue" evidence="1">
    <location>
        <position position="74"/>
    </location>
</feature>
<dbReference type="EMBL" id="BTSY01000005">
    <property type="protein sequence ID" value="GMT29013.1"/>
    <property type="molecule type" value="Genomic_DNA"/>
</dbReference>